<reference evidence="2" key="1">
    <citation type="journal article" date="2019" name="Int. J. Syst. Evol. Microbiol.">
        <title>The Global Catalogue of Microorganisms (GCM) 10K type strain sequencing project: providing services to taxonomists for standard genome sequencing and annotation.</title>
        <authorList>
            <consortium name="The Broad Institute Genomics Platform"/>
            <consortium name="The Broad Institute Genome Sequencing Center for Infectious Disease"/>
            <person name="Wu L."/>
            <person name="Ma J."/>
        </authorList>
    </citation>
    <scope>NUCLEOTIDE SEQUENCE [LARGE SCALE GENOMIC DNA]</scope>
    <source>
        <strain evidence="2">CGMCC 1.12931</strain>
    </source>
</reference>
<comment type="caution">
    <text evidence="1">The sequence shown here is derived from an EMBL/GenBank/DDBJ whole genome shotgun (WGS) entry which is preliminary data.</text>
</comment>
<dbReference type="Proteomes" id="UP000599179">
    <property type="component" value="Unassembled WGS sequence"/>
</dbReference>
<sequence length="207" mass="23307">MPISALKITFVLKNLNSIYMKILYYLIFSFLFVNLSFAQEDENQTEKNYERTGDTPIYEAKLNVGLVFIGNANFTYENLLNDESSIGASVSFPFDDFISWDLNFSATAFYRFYFGEGYGKGVFAEGFGMFNNYEETLKKGAPGERFDKTENVSDFALGLGGGYKMVSKGGVSLEFHLGIGRNLFNYGLDGRSFNFVPRGGIHVGYQF</sequence>
<accession>A0ABQ1SN30</accession>
<protein>
    <recommendedName>
        <fullName evidence="3">DUF3575 domain-containing protein</fullName>
    </recommendedName>
</protein>
<evidence type="ECO:0008006" key="3">
    <source>
        <dbReference type="Google" id="ProtNLM"/>
    </source>
</evidence>
<keyword evidence="2" id="KW-1185">Reference proteome</keyword>
<dbReference type="EMBL" id="BMGM01000014">
    <property type="protein sequence ID" value="GGE44807.1"/>
    <property type="molecule type" value="Genomic_DNA"/>
</dbReference>
<evidence type="ECO:0000313" key="2">
    <source>
        <dbReference type="Proteomes" id="UP000599179"/>
    </source>
</evidence>
<proteinExistence type="predicted"/>
<evidence type="ECO:0000313" key="1">
    <source>
        <dbReference type="EMBL" id="GGE44807.1"/>
    </source>
</evidence>
<organism evidence="1 2">
    <name type="scientific">Psychroflexus planctonicus</name>
    <dbReference type="NCBI Taxonomy" id="1526575"/>
    <lineage>
        <taxon>Bacteria</taxon>
        <taxon>Pseudomonadati</taxon>
        <taxon>Bacteroidota</taxon>
        <taxon>Flavobacteriia</taxon>
        <taxon>Flavobacteriales</taxon>
        <taxon>Flavobacteriaceae</taxon>
        <taxon>Psychroflexus</taxon>
    </lineage>
</organism>
<gene>
    <name evidence="1" type="ORF">GCM10010832_25960</name>
</gene>
<name>A0ABQ1SN30_9FLAO</name>